<protein>
    <recommendedName>
        <fullName evidence="2">uroporphyrinogen-III C-methyltransferase</fullName>
        <ecNumber evidence="2">2.1.1.107</ecNumber>
    </recommendedName>
</protein>
<dbReference type="GO" id="GO:0032259">
    <property type="term" value="P:methylation"/>
    <property type="evidence" value="ECO:0007669"/>
    <property type="project" value="UniProtKB-KW"/>
</dbReference>
<dbReference type="SUPFAM" id="SSF53790">
    <property type="entry name" value="Tetrapyrrole methylase"/>
    <property type="match status" value="1"/>
</dbReference>
<dbReference type="UniPathway" id="UPA00262">
    <property type="reaction ID" value="UER00211"/>
</dbReference>
<keyword evidence="11" id="KW-1185">Reference proteome</keyword>
<dbReference type="InterPro" id="IPR000878">
    <property type="entry name" value="4pyrrol_Mease"/>
</dbReference>
<evidence type="ECO:0000256" key="8">
    <source>
        <dbReference type="RuleBase" id="RU003960"/>
    </source>
</evidence>
<feature type="domain" description="Tetrapyrrole methylase" evidence="9">
    <location>
        <begin position="4"/>
        <end position="213"/>
    </location>
</feature>
<dbReference type="FunFam" id="3.40.1010.10:FF:000001">
    <property type="entry name" value="Siroheme synthase"/>
    <property type="match status" value="1"/>
</dbReference>
<comment type="pathway">
    <text evidence="7">Porphyrin-containing compound metabolism; siroheme biosynthesis; precorrin-2 from uroporphyrinogen III: step 1/1.</text>
</comment>
<dbReference type="EMBL" id="ARYI01000023">
    <property type="protein sequence ID" value="KCZ86615.1"/>
    <property type="molecule type" value="Genomic_DNA"/>
</dbReference>
<dbReference type="Gene3D" id="3.40.1010.10">
    <property type="entry name" value="Cobalt-precorrin-4 Transmethylase, Domain 1"/>
    <property type="match status" value="1"/>
</dbReference>
<evidence type="ECO:0000256" key="4">
    <source>
        <dbReference type="ARBA" id="ARBA00022679"/>
    </source>
</evidence>
<evidence type="ECO:0000256" key="7">
    <source>
        <dbReference type="ARBA" id="ARBA00025705"/>
    </source>
</evidence>
<dbReference type="InterPro" id="IPR050161">
    <property type="entry name" value="Siro_Cobalamin_biosynth"/>
</dbReference>
<dbReference type="AlphaFoldDB" id="A0A059F7Q0"/>
<dbReference type="Gene3D" id="3.30.950.10">
    <property type="entry name" value="Methyltransferase, Cobalt-precorrin-4 Transmethylase, Domain 2"/>
    <property type="match status" value="1"/>
</dbReference>
<dbReference type="PANTHER" id="PTHR45790:SF3">
    <property type="entry name" value="S-ADENOSYL-L-METHIONINE-DEPENDENT UROPORPHYRINOGEN III METHYLTRANSFERASE, CHLOROPLASTIC"/>
    <property type="match status" value="1"/>
</dbReference>
<evidence type="ECO:0000256" key="5">
    <source>
        <dbReference type="ARBA" id="ARBA00022691"/>
    </source>
</evidence>
<name>A0A059F7Q0_9PROT</name>
<dbReference type="InterPro" id="IPR014776">
    <property type="entry name" value="4pyrrole_Mease_sub2"/>
</dbReference>
<proteinExistence type="inferred from homology"/>
<keyword evidence="5" id="KW-0949">S-adenosyl-L-methionine</keyword>
<dbReference type="Proteomes" id="UP000025061">
    <property type="component" value="Unassembled WGS sequence"/>
</dbReference>
<dbReference type="NCBIfam" id="NF004790">
    <property type="entry name" value="PRK06136.1"/>
    <property type="match status" value="1"/>
</dbReference>
<dbReference type="InterPro" id="IPR014777">
    <property type="entry name" value="4pyrrole_Mease_sub1"/>
</dbReference>
<sequence>MTVRITLVGAGPGAADLLTLRAVRAIEAAEVVLIDALVSDEVRSLIPPGARIIEVGKRGHKPSAGQDFINRTLVRYAQQGFNVVRLKGGDPSIFGRAAEERAALEAMGIEVAVVPGITSASAAAAQFRISLTERGTARRVLFATGHRAEGPETDWESAADPATTVCLYMAAHDFAAIAAALIAAGRRADTPAIAVCDVERPAARMLAATLATLAARLAADAFEGPVVILVGDVCRRAVSSPCAPHFREGERRVSLPGLL</sequence>
<reference evidence="10 11" key="1">
    <citation type="submission" date="2013-04" db="EMBL/GenBank/DDBJ databases">
        <title>Hyphomonas hirschiana VP5 Genome Sequencing.</title>
        <authorList>
            <person name="Lai Q."/>
            <person name="Shao Z."/>
        </authorList>
    </citation>
    <scope>NUCLEOTIDE SEQUENCE [LARGE SCALE GENOMIC DNA]</scope>
    <source>
        <strain evidence="10 11">VP5</strain>
    </source>
</reference>
<evidence type="ECO:0000256" key="3">
    <source>
        <dbReference type="ARBA" id="ARBA00022603"/>
    </source>
</evidence>
<evidence type="ECO:0000313" key="11">
    <source>
        <dbReference type="Proteomes" id="UP000025061"/>
    </source>
</evidence>
<gene>
    <name evidence="10" type="ORF">HHI_17086</name>
</gene>
<keyword evidence="6" id="KW-0627">Porphyrin biosynthesis</keyword>
<evidence type="ECO:0000256" key="6">
    <source>
        <dbReference type="ARBA" id="ARBA00023244"/>
    </source>
</evidence>
<dbReference type="OrthoDB" id="9815856at2"/>
<evidence type="ECO:0000259" key="9">
    <source>
        <dbReference type="Pfam" id="PF00590"/>
    </source>
</evidence>
<organism evidence="10 11">
    <name type="scientific">Hyphomonas hirschiana VP5</name>
    <dbReference type="NCBI Taxonomy" id="1280951"/>
    <lineage>
        <taxon>Bacteria</taxon>
        <taxon>Pseudomonadati</taxon>
        <taxon>Pseudomonadota</taxon>
        <taxon>Alphaproteobacteria</taxon>
        <taxon>Hyphomonadales</taxon>
        <taxon>Hyphomonadaceae</taxon>
        <taxon>Hyphomonas</taxon>
    </lineage>
</organism>
<dbReference type="GO" id="GO:0019354">
    <property type="term" value="P:siroheme biosynthetic process"/>
    <property type="evidence" value="ECO:0007669"/>
    <property type="project" value="UniProtKB-UniPathway"/>
</dbReference>
<evidence type="ECO:0000256" key="1">
    <source>
        <dbReference type="ARBA" id="ARBA00005879"/>
    </source>
</evidence>
<dbReference type="Pfam" id="PF00590">
    <property type="entry name" value="TP_methylase"/>
    <property type="match status" value="1"/>
</dbReference>
<dbReference type="InterPro" id="IPR035996">
    <property type="entry name" value="4pyrrol_Methylase_sf"/>
</dbReference>
<dbReference type="NCBIfam" id="TIGR01469">
    <property type="entry name" value="cobA_cysG_Cterm"/>
    <property type="match status" value="1"/>
</dbReference>
<dbReference type="EC" id="2.1.1.107" evidence="2"/>
<evidence type="ECO:0000313" key="10">
    <source>
        <dbReference type="EMBL" id="KCZ86615.1"/>
    </source>
</evidence>
<dbReference type="CDD" id="cd11642">
    <property type="entry name" value="SUMT"/>
    <property type="match status" value="1"/>
</dbReference>
<dbReference type="GO" id="GO:0004851">
    <property type="term" value="F:uroporphyrin-III C-methyltransferase activity"/>
    <property type="evidence" value="ECO:0007669"/>
    <property type="project" value="UniProtKB-EC"/>
</dbReference>
<dbReference type="InterPro" id="IPR006366">
    <property type="entry name" value="CobA/CysG_C"/>
</dbReference>
<dbReference type="PATRIC" id="fig|1280951.3.peg.3441"/>
<evidence type="ECO:0000256" key="2">
    <source>
        <dbReference type="ARBA" id="ARBA00012162"/>
    </source>
</evidence>
<accession>A0A059F7Q0</accession>
<dbReference type="PROSITE" id="PS00840">
    <property type="entry name" value="SUMT_2"/>
    <property type="match status" value="1"/>
</dbReference>
<dbReference type="PROSITE" id="PS00839">
    <property type="entry name" value="SUMT_1"/>
    <property type="match status" value="1"/>
</dbReference>
<dbReference type="RefSeq" id="WP_011647224.1">
    <property type="nucleotide sequence ID" value="NZ_ARYI01000023.1"/>
</dbReference>
<dbReference type="InterPro" id="IPR003043">
    <property type="entry name" value="Uropor_MeTrfase_CS"/>
</dbReference>
<keyword evidence="3 8" id="KW-0489">Methyltransferase</keyword>
<keyword evidence="4 8" id="KW-0808">Transferase</keyword>
<comment type="caution">
    <text evidence="10">The sequence shown here is derived from an EMBL/GenBank/DDBJ whole genome shotgun (WGS) entry which is preliminary data.</text>
</comment>
<dbReference type="PANTHER" id="PTHR45790">
    <property type="entry name" value="SIROHEME SYNTHASE-RELATED"/>
    <property type="match status" value="1"/>
</dbReference>
<comment type="similarity">
    <text evidence="1 8">Belongs to the precorrin methyltransferase family.</text>
</comment>